<dbReference type="PANTHER" id="PTHR39336">
    <property type="entry name" value="PYRIDOXAMINE PHOSPHATE OXIDASE FAMILY PROTEIN (AFU_ORTHOLOGUE AFUA_6G11440)"/>
    <property type="match status" value="1"/>
</dbReference>
<reference evidence="1" key="1">
    <citation type="submission" date="2021-01" db="EMBL/GenBank/DDBJ databases">
        <authorList>
            <person name="Corre E."/>
            <person name="Pelletier E."/>
            <person name="Niang G."/>
            <person name="Scheremetjew M."/>
            <person name="Finn R."/>
            <person name="Kale V."/>
            <person name="Holt S."/>
            <person name="Cochrane G."/>
            <person name="Meng A."/>
            <person name="Brown T."/>
            <person name="Cohen L."/>
        </authorList>
    </citation>
    <scope>NUCLEOTIDE SEQUENCE</scope>
    <source>
        <strain evidence="1">CCMP1594</strain>
    </source>
</reference>
<dbReference type="EMBL" id="HBJA01013526">
    <property type="protein sequence ID" value="CAE0793162.1"/>
    <property type="molecule type" value="Transcribed_RNA"/>
</dbReference>
<name>A0A7S4FFP1_9EUGL</name>
<evidence type="ECO:0000313" key="1">
    <source>
        <dbReference type="EMBL" id="CAE0793162.1"/>
    </source>
</evidence>
<evidence type="ECO:0008006" key="2">
    <source>
        <dbReference type="Google" id="ProtNLM"/>
    </source>
</evidence>
<protein>
    <recommendedName>
        <fullName evidence="2">Pyridoxamine 5'-phosphate oxidase putative domain-containing protein</fullName>
    </recommendedName>
</protein>
<sequence length="306" mass="34081">MGRLVGLPLSESDRQWINRQCVFFTASAPLAPQGHVNVSPKSARQLRVLEDGATVCWLDYSGSGAETYAHMLEEGNGRLTLCFAAFEGAPRILRLYGHAVFLLEAQLRTGLGTGRRQTVTDTELERVRKAFDGELPGQENCDPGFRSIFVLRVERATHSCGYSVPLFQYQAERTTLKDFAGGKGRDGMIEYQGYKNSFSIDGLPSVGQLIQQRWPSSMTFKDGYFFATYDDDDLTSTNACMRVLLGGYRKVSTWLKSRVIYGSLYGASVFLNWRTLQSVMQICGGFAAGLCYARSVGMWRRPTLSC</sequence>
<dbReference type="AlphaFoldDB" id="A0A7S4FFP1"/>
<dbReference type="PANTHER" id="PTHR39336:SF1">
    <property type="entry name" value="PYRIDOXAMINE PHOSPHATE OXIDASE FAMILY PROTEIN (AFU_ORTHOLOGUE AFUA_6G11440)"/>
    <property type="match status" value="1"/>
</dbReference>
<proteinExistence type="predicted"/>
<accession>A0A7S4FFP1</accession>
<organism evidence="1">
    <name type="scientific">Eutreptiella gymnastica</name>
    <dbReference type="NCBI Taxonomy" id="73025"/>
    <lineage>
        <taxon>Eukaryota</taxon>
        <taxon>Discoba</taxon>
        <taxon>Euglenozoa</taxon>
        <taxon>Euglenida</taxon>
        <taxon>Spirocuta</taxon>
        <taxon>Euglenophyceae</taxon>
        <taxon>Eutreptiales</taxon>
        <taxon>Eutreptiaceae</taxon>
        <taxon>Eutreptiella</taxon>
    </lineage>
</organism>
<gene>
    <name evidence="1" type="ORF">EGYM00163_LOCUS4279</name>
</gene>